<evidence type="ECO:0000313" key="1">
    <source>
        <dbReference type="EMBL" id="KPL54536.1"/>
    </source>
</evidence>
<dbReference type="AlphaFoldDB" id="A0A0P6VU66"/>
<sequence>MSDNGLVTSKVLAYMESLSPAARSLILRAMQNAGARGDEILATEAVIAAIGNLPEAARVASPNPVAATPAAPVAAGLGWRERLDAAGLAPFAAITIDTVLPLKQTGRIARSAIEPIWTWIIRDVARREWEEALAADPGDPAADAGPVARRFRKAAVPLVLTRLRETEADPKGWQKLTVHLGGETVARELRDVIYVLQRDGQFLTLSAQLPKTIGLAEATDSAQLVAVVRTAVEQVQIDAAFVGAAILSRVAAPWLLGPLALRLAATQDARLLAGSRYARMIDIALSEAERDVTLVRSRIADRRERMKVGGALRDFHDILRNLQFAFEIETVPHWFKRIGAARRDMSELIGKEIEAAPGLIRRALRVESLAGSFGGGFDVSTFEDAEFAVRLLGEARLASDNLALNDLIVRTRKQVEQTLEVLNGKLFADLKSNQAVDRAALIAAVDGAVKLNGLVFGEDYAAVLRKSREQGVAKAATRFG</sequence>
<reference evidence="1 2" key="2">
    <citation type="submission" date="2015-10" db="EMBL/GenBank/DDBJ databases">
        <title>Draft Genome Sequence of Prosthecomicrobium hirschii ATCC 27832.</title>
        <authorList>
            <person name="Daniel J."/>
            <person name="Givan S.A."/>
            <person name="Brun Y.V."/>
            <person name="Brown P.J."/>
        </authorList>
    </citation>
    <scope>NUCLEOTIDE SEQUENCE [LARGE SCALE GENOMIC DNA]</scope>
    <source>
        <strain evidence="1 2">16</strain>
    </source>
</reference>
<evidence type="ECO:0000313" key="2">
    <source>
        <dbReference type="Proteomes" id="UP000048984"/>
    </source>
</evidence>
<name>A0A0P6VU66_9HYPH</name>
<accession>A0A0P6VU66</accession>
<protein>
    <submittedName>
        <fullName evidence="1">Uncharacterized protein</fullName>
    </submittedName>
</protein>
<keyword evidence="2" id="KW-1185">Reference proteome</keyword>
<organism evidence="1 2">
    <name type="scientific">Prosthecodimorpha hirschii</name>
    <dbReference type="NCBI Taxonomy" id="665126"/>
    <lineage>
        <taxon>Bacteria</taxon>
        <taxon>Pseudomonadati</taxon>
        <taxon>Pseudomonadota</taxon>
        <taxon>Alphaproteobacteria</taxon>
        <taxon>Hyphomicrobiales</taxon>
        <taxon>Ancalomicrobiaceae</taxon>
        <taxon>Prosthecodimorpha</taxon>
    </lineage>
</organism>
<gene>
    <name evidence="1" type="ORF">ABB55_21825</name>
</gene>
<dbReference type="Proteomes" id="UP000048984">
    <property type="component" value="Unassembled WGS sequence"/>
</dbReference>
<dbReference type="EMBL" id="LJYW01000001">
    <property type="protein sequence ID" value="KPL54536.1"/>
    <property type="molecule type" value="Genomic_DNA"/>
</dbReference>
<dbReference type="STRING" id="665126.ABB55_21825"/>
<reference evidence="1 2" key="1">
    <citation type="submission" date="2015-09" db="EMBL/GenBank/DDBJ databases">
        <authorList>
            <person name="Jackson K.R."/>
            <person name="Lunt B.L."/>
            <person name="Fisher J.N.B."/>
            <person name="Gardner A.V."/>
            <person name="Bailey M.E."/>
            <person name="Deus L.M."/>
            <person name="Earl A.S."/>
            <person name="Gibby P.D."/>
            <person name="Hartmann K.A."/>
            <person name="Liu J.E."/>
            <person name="Manci A.M."/>
            <person name="Nielsen D.A."/>
            <person name="Solomon M.B."/>
            <person name="Breakwell D.P."/>
            <person name="Burnett S.H."/>
            <person name="Grose J.H."/>
        </authorList>
    </citation>
    <scope>NUCLEOTIDE SEQUENCE [LARGE SCALE GENOMIC DNA]</scope>
    <source>
        <strain evidence="1 2">16</strain>
    </source>
</reference>
<comment type="caution">
    <text evidence="1">The sequence shown here is derived from an EMBL/GenBank/DDBJ whole genome shotgun (WGS) entry which is preliminary data.</text>
</comment>
<proteinExistence type="predicted"/>